<keyword evidence="3" id="KW-0813">Transport</keyword>
<dbReference type="Pfam" id="PF00702">
    <property type="entry name" value="Hydrolase"/>
    <property type="match status" value="1"/>
</dbReference>
<evidence type="ECO:0000256" key="11">
    <source>
        <dbReference type="ARBA" id="ARBA00023065"/>
    </source>
</evidence>
<dbReference type="GO" id="GO:0005886">
    <property type="term" value="C:plasma membrane"/>
    <property type="evidence" value="ECO:0007669"/>
    <property type="project" value="UniProtKB-SubCell"/>
</dbReference>
<dbReference type="GO" id="GO:0016887">
    <property type="term" value="F:ATP hydrolysis activity"/>
    <property type="evidence" value="ECO:0007669"/>
    <property type="project" value="InterPro"/>
</dbReference>
<keyword evidence="10 13" id="KW-1133">Transmembrane helix</keyword>
<dbReference type="OrthoDB" id="1521937at2"/>
<feature type="domain" description="P-type ATPase A" evidence="14">
    <location>
        <begin position="304"/>
        <end position="395"/>
    </location>
</feature>
<evidence type="ECO:0000256" key="1">
    <source>
        <dbReference type="ARBA" id="ARBA00004651"/>
    </source>
</evidence>
<keyword evidence="11" id="KW-0406">Ion transport</keyword>
<dbReference type="PANTHER" id="PTHR43520">
    <property type="entry name" value="ATP7, ISOFORM B"/>
    <property type="match status" value="1"/>
</dbReference>
<dbReference type="GO" id="GO:0043682">
    <property type="term" value="F:P-type divalent copper transporter activity"/>
    <property type="evidence" value="ECO:0007669"/>
    <property type="project" value="TreeGrafter"/>
</dbReference>
<dbReference type="Proteomes" id="UP000249248">
    <property type="component" value="Unassembled WGS sequence"/>
</dbReference>
<dbReference type="PRINTS" id="PR00119">
    <property type="entry name" value="CATATPASE"/>
</dbReference>
<gene>
    <name evidence="16" type="ORF">DNU06_12800</name>
</gene>
<dbReference type="InterPro" id="IPR059000">
    <property type="entry name" value="ATPase_P-type_domA"/>
</dbReference>
<dbReference type="PANTHER" id="PTHR43520:SF5">
    <property type="entry name" value="CATION-TRANSPORTING P-TYPE ATPASE-RELATED"/>
    <property type="match status" value="1"/>
</dbReference>
<evidence type="ECO:0000256" key="3">
    <source>
        <dbReference type="ARBA" id="ARBA00022448"/>
    </source>
</evidence>
<organism evidence="16 17">
    <name type="scientific">Putridiphycobacter roseus</name>
    <dbReference type="NCBI Taxonomy" id="2219161"/>
    <lineage>
        <taxon>Bacteria</taxon>
        <taxon>Pseudomonadati</taxon>
        <taxon>Bacteroidota</taxon>
        <taxon>Flavobacteriia</taxon>
        <taxon>Flavobacteriales</taxon>
        <taxon>Crocinitomicaceae</taxon>
        <taxon>Putridiphycobacter</taxon>
    </lineage>
</organism>
<feature type="transmembrane region" description="Helical" evidence="13">
    <location>
        <begin position="417"/>
        <end position="435"/>
    </location>
</feature>
<keyword evidence="17" id="KW-1185">Reference proteome</keyword>
<feature type="domain" description="Putative metal-binding" evidence="15">
    <location>
        <begin position="3"/>
        <end position="76"/>
    </location>
</feature>
<dbReference type="InterPro" id="IPR018303">
    <property type="entry name" value="ATPase_P-typ_P_site"/>
</dbReference>
<comment type="similarity">
    <text evidence="2">Belongs to the cation transport ATPase (P-type) (TC 3.A.3) family. Type IB subfamily.</text>
</comment>
<dbReference type="SUPFAM" id="SSF56784">
    <property type="entry name" value="HAD-like"/>
    <property type="match status" value="1"/>
</dbReference>
<feature type="transmembrane region" description="Helical" evidence="13">
    <location>
        <begin position="202"/>
        <end position="223"/>
    </location>
</feature>
<dbReference type="PROSITE" id="PS00154">
    <property type="entry name" value="ATPASE_E1_E2"/>
    <property type="match status" value="1"/>
</dbReference>
<evidence type="ECO:0000256" key="4">
    <source>
        <dbReference type="ARBA" id="ARBA00022475"/>
    </source>
</evidence>
<evidence type="ECO:0000259" key="15">
    <source>
        <dbReference type="Pfam" id="PF12156"/>
    </source>
</evidence>
<evidence type="ECO:0000256" key="12">
    <source>
        <dbReference type="ARBA" id="ARBA00023136"/>
    </source>
</evidence>
<dbReference type="AlphaFoldDB" id="A0A2W1NBG7"/>
<dbReference type="InterPro" id="IPR036412">
    <property type="entry name" value="HAD-like_sf"/>
</dbReference>
<dbReference type="Gene3D" id="3.40.1110.10">
    <property type="entry name" value="Calcium-transporting ATPase, cytoplasmic domain N"/>
    <property type="match status" value="1"/>
</dbReference>
<dbReference type="GO" id="GO:0005507">
    <property type="term" value="F:copper ion binding"/>
    <property type="evidence" value="ECO:0007669"/>
    <property type="project" value="TreeGrafter"/>
</dbReference>
<dbReference type="EMBL" id="QKSB01000008">
    <property type="protein sequence ID" value="PZE16423.1"/>
    <property type="molecule type" value="Genomic_DNA"/>
</dbReference>
<feature type="transmembrane region" description="Helical" evidence="13">
    <location>
        <begin position="235"/>
        <end position="250"/>
    </location>
</feature>
<name>A0A2W1NBG7_9FLAO</name>
<dbReference type="InterPro" id="IPR023299">
    <property type="entry name" value="ATPase_P-typ_cyto_dom_N"/>
</dbReference>
<evidence type="ECO:0000256" key="5">
    <source>
        <dbReference type="ARBA" id="ARBA00022553"/>
    </source>
</evidence>
<dbReference type="Gene3D" id="3.40.50.1000">
    <property type="entry name" value="HAD superfamily/HAD-like"/>
    <property type="match status" value="1"/>
</dbReference>
<dbReference type="InterPro" id="IPR021993">
    <property type="entry name" value="ATPase-cat-bd"/>
</dbReference>
<dbReference type="InterPro" id="IPR036163">
    <property type="entry name" value="HMA_dom_sf"/>
</dbReference>
<dbReference type="GO" id="GO:0055070">
    <property type="term" value="P:copper ion homeostasis"/>
    <property type="evidence" value="ECO:0007669"/>
    <property type="project" value="TreeGrafter"/>
</dbReference>
<keyword evidence="12 13" id="KW-0472">Membrane</keyword>
<feature type="transmembrane region" description="Helical" evidence="13">
    <location>
        <begin position="758"/>
        <end position="778"/>
    </location>
</feature>
<dbReference type="Pfam" id="PF00122">
    <property type="entry name" value="E1-E2_ATPase"/>
    <property type="match status" value="1"/>
</dbReference>
<dbReference type="SUPFAM" id="SSF55008">
    <property type="entry name" value="HMA, heavy metal-associated domain"/>
    <property type="match status" value="1"/>
</dbReference>
<feature type="transmembrane region" description="Helical" evidence="13">
    <location>
        <begin position="441"/>
        <end position="464"/>
    </location>
</feature>
<evidence type="ECO:0000313" key="17">
    <source>
        <dbReference type="Proteomes" id="UP000249248"/>
    </source>
</evidence>
<dbReference type="PRINTS" id="PR00943">
    <property type="entry name" value="CUATPASE"/>
</dbReference>
<keyword evidence="8" id="KW-0460">Magnesium</keyword>
<dbReference type="NCBIfam" id="TIGR01494">
    <property type="entry name" value="ATPase_P-type"/>
    <property type="match status" value="1"/>
</dbReference>
<dbReference type="Pfam" id="PF12156">
    <property type="entry name" value="ATPase-cat_bd"/>
    <property type="match status" value="1"/>
</dbReference>
<keyword evidence="7" id="KW-0479">Metal-binding</keyword>
<sequence length="792" mass="88797">MKNCFHCGDVCIEEIHVADKSFCCQGCKMVFEILNGADLTSYYKVDVTNPGIKTDHQLKGRYNFLDLAEFKEKMVLFEDGDIIKVKLFLPQIHCSSCLWLLERLDKLNEGVLFSQVHFVKKEATISFNQSKISLRNLVELLASIGYPPSITLEDYDKKKVKKTSQSLIFKIGLTGFCFGNAMLMSFPEYLGINEQDKNFQTIFNYINLLLSIPVLIYGASDYLISAFKSLRIKKVNIDVPISIGIFALYFRSLYEVVFGTGAGYFDSFIGLIFFLLLGKWFQQQTYAAINFERDYKSYFPMAVSKVLKSNKEEMMPLQSIESGDILRIRNNELIPADAILLDGVGNIDYSFVTGESNPIHKGLQSKLYAGGRQVGESILISVLSKIENSYLTQLWNNPIFDRNREKETLSDVISRKFTLGLIIVAFLAGVFWFFYDRSQTAFIIVSILIVACPCAIALSVPFTYGNVLRIFGRNDFYLRSVNSLEPITEVTDIVFDKTGTLTKNNANSIRFEGKALTLPLKSAIHVLCKHSAHPLSRQITDYWKGDTKLAIHNFEELSGKGIQGEIDGNIVQVGSANWLNLNSSDHATRVYVVINGMEVGSFVFENQYRFGMEDLMQRLNSNAYRLHVLSGDNDSEINNLKSFMPNGTTYLFNQSPGDKLSYISKLQVDGKNVMMLGDGLNDAGALRQADFGISVVDDVYAFSPASDGILKGSKLKYLMDYIAFSKSGKKIVKWSYVFSLCYNLVGLSFAITGNLQPLIAAILMPLSSISVVLLVTLSTNIKGKRLSRLLEG</sequence>
<feature type="transmembrane region" description="Helical" evidence="13">
    <location>
        <begin position="256"/>
        <end position="277"/>
    </location>
</feature>
<evidence type="ECO:0000256" key="6">
    <source>
        <dbReference type="ARBA" id="ARBA00022692"/>
    </source>
</evidence>
<proteinExistence type="inferred from homology"/>
<dbReference type="Gene3D" id="2.70.150.10">
    <property type="entry name" value="Calcium-transporting ATPase, cytoplasmic transduction domain A"/>
    <property type="match status" value="1"/>
</dbReference>
<evidence type="ECO:0000256" key="2">
    <source>
        <dbReference type="ARBA" id="ARBA00006024"/>
    </source>
</evidence>
<feature type="transmembrane region" description="Helical" evidence="13">
    <location>
        <begin position="167"/>
        <end position="190"/>
    </location>
</feature>
<evidence type="ECO:0000259" key="14">
    <source>
        <dbReference type="Pfam" id="PF00122"/>
    </source>
</evidence>
<protein>
    <submittedName>
        <fullName evidence="16">Heavy metal translocating P-type ATPase</fullName>
    </submittedName>
</protein>
<keyword evidence="6 13" id="KW-0812">Transmembrane</keyword>
<keyword evidence="4" id="KW-1003">Cell membrane</keyword>
<reference evidence="16 17" key="1">
    <citation type="submission" date="2018-06" db="EMBL/GenBank/DDBJ databases">
        <title>The draft genome sequence of Crocinitomix sp. SM1701.</title>
        <authorList>
            <person name="Zhang X."/>
        </authorList>
    </citation>
    <scope>NUCLEOTIDE SEQUENCE [LARGE SCALE GENOMIC DNA]</scope>
    <source>
        <strain evidence="16 17">SM1701</strain>
    </source>
</reference>
<dbReference type="InterPro" id="IPR008250">
    <property type="entry name" value="ATPase_P-typ_transduc_dom_A_sf"/>
</dbReference>
<dbReference type="Gene3D" id="3.30.70.100">
    <property type="match status" value="1"/>
</dbReference>
<keyword evidence="5" id="KW-0597">Phosphoprotein</keyword>
<accession>A0A2W1NBG7</accession>
<comment type="subcellular location">
    <subcellularLocation>
        <location evidence="1">Cell membrane</location>
        <topology evidence="1">Multi-pass membrane protein</topology>
    </subcellularLocation>
</comment>
<dbReference type="InterPro" id="IPR023214">
    <property type="entry name" value="HAD_sf"/>
</dbReference>
<keyword evidence="9" id="KW-1278">Translocase</keyword>
<evidence type="ECO:0000256" key="7">
    <source>
        <dbReference type="ARBA" id="ARBA00022723"/>
    </source>
</evidence>
<dbReference type="RefSeq" id="WP_111063832.1">
    <property type="nucleotide sequence ID" value="NZ_JBHUCU010000005.1"/>
</dbReference>
<dbReference type="SUPFAM" id="SSF81653">
    <property type="entry name" value="Calcium ATPase, transduction domain A"/>
    <property type="match status" value="1"/>
</dbReference>
<evidence type="ECO:0000256" key="10">
    <source>
        <dbReference type="ARBA" id="ARBA00022989"/>
    </source>
</evidence>
<dbReference type="GO" id="GO:0005524">
    <property type="term" value="F:ATP binding"/>
    <property type="evidence" value="ECO:0007669"/>
    <property type="project" value="InterPro"/>
</dbReference>
<evidence type="ECO:0000256" key="13">
    <source>
        <dbReference type="SAM" id="Phobius"/>
    </source>
</evidence>
<comment type="caution">
    <text evidence="16">The sequence shown here is derived from an EMBL/GenBank/DDBJ whole genome shotgun (WGS) entry which is preliminary data.</text>
</comment>
<dbReference type="InterPro" id="IPR001757">
    <property type="entry name" value="P_typ_ATPase"/>
</dbReference>
<feature type="transmembrane region" description="Helical" evidence="13">
    <location>
        <begin position="734"/>
        <end position="752"/>
    </location>
</feature>
<evidence type="ECO:0000256" key="9">
    <source>
        <dbReference type="ARBA" id="ARBA00022967"/>
    </source>
</evidence>
<evidence type="ECO:0000256" key="8">
    <source>
        <dbReference type="ARBA" id="ARBA00022842"/>
    </source>
</evidence>
<evidence type="ECO:0000313" key="16">
    <source>
        <dbReference type="EMBL" id="PZE16423.1"/>
    </source>
</evidence>